<dbReference type="AlphaFoldDB" id="A0A3L6N2D8"/>
<feature type="compositionally biased region" description="Low complexity" evidence="1">
    <location>
        <begin position="491"/>
        <end position="511"/>
    </location>
</feature>
<evidence type="ECO:0000313" key="2">
    <source>
        <dbReference type="EMBL" id="RKK11119.1"/>
    </source>
</evidence>
<dbReference type="EMBL" id="MRCU01000010">
    <property type="protein sequence ID" value="RKK11119.1"/>
    <property type="molecule type" value="Genomic_DNA"/>
</dbReference>
<feature type="compositionally biased region" description="Polar residues" evidence="1">
    <location>
        <begin position="481"/>
        <end position="490"/>
    </location>
</feature>
<reference evidence="2 3" key="1">
    <citation type="journal article" date="2018" name="Sci. Rep.">
        <title>Characterisation of pathogen-specific regions and novel effector candidates in Fusarium oxysporum f. sp. cepae.</title>
        <authorList>
            <person name="Armitage A.D."/>
            <person name="Taylor A."/>
            <person name="Sobczyk M.K."/>
            <person name="Baxter L."/>
            <person name="Greenfield B.P."/>
            <person name="Bates H.J."/>
            <person name="Wilson F."/>
            <person name="Jackson A.C."/>
            <person name="Ott S."/>
            <person name="Harrison R.J."/>
            <person name="Clarkson J.P."/>
        </authorList>
    </citation>
    <scope>NUCLEOTIDE SEQUENCE [LARGE SCALE GENOMIC DNA]</scope>
    <source>
        <strain evidence="2 3">FoC_Fus2</strain>
    </source>
</reference>
<feature type="compositionally biased region" description="Basic residues" evidence="1">
    <location>
        <begin position="268"/>
        <end position="282"/>
    </location>
</feature>
<sequence>MSTNELEILGHILIAAAKTENSHYPFIIDVDLLQGDATFTRSWNGIVKDCKRIAHNIPQLIRDIVGKHIQTRRDSNPASRLPESFCQPDSPIAQISQTPREVSQSISEGIPSTIRASSITEAERGSEECVSSSLSQKQLLARNPTPVKSTSKRKQPLPPILLKDLKSWVESPKQFLNLEGIKVDDCGIIPYIRAVENSQYLNTIRKRFVLRQLAESKRLWAPRTTKTFFEKLATPRSTLNNWIYEGGNYASLVANKGPEVLFSELKPRTQKSKKKAPPQGKKRSIDDLITGGNIETDVRNHHAKEANNPSLTFTHEELQLPKVYLADETGEAVEAVEVDENGVPIQELFKAAAKGIVTFLEDLHRQAGLLDDDESQDSRSATYSCQSGYCSCRATNDDTMVDAGRSLRQSPTERATDDGISSCGFGCTSTNSTASLPGEQVAIRGLQEHTSWNATGLPSPSFVEPGQEGTSSGIGDAYDQQPGNMPNTRFSPTSLTPSQFQPPSSQPASGPRVDTSNLLSHGTITASALTSISSTLPCYVSPSQPSNGYLNSQDEPRGTETSGDLQHDVHEYNAEEAFFDEQFGNLGDTDIIFNLGSPCLGFN</sequence>
<evidence type="ECO:0000256" key="1">
    <source>
        <dbReference type="SAM" id="MobiDB-lite"/>
    </source>
</evidence>
<evidence type="ECO:0000313" key="3">
    <source>
        <dbReference type="Proteomes" id="UP000270866"/>
    </source>
</evidence>
<proteinExistence type="predicted"/>
<organism evidence="2 3">
    <name type="scientific">Fusarium oxysporum f. sp. cepae</name>
    <dbReference type="NCBI Taxonomy" id="396571"/>
    <lineage>
        <taxon>Eukaryota</taxon>
        <taxon>Fungi</taxon>
        <taxon>Dikarya</taxon>
        <taxon>Ascomycota</taxon>
        <taxon>Pezizomycotina</taxon>
        <taxon>Sordariomycetes</taxon>
        <taxon>Hypocreomycetidae</taxon>
        <taxon>Hypocreales</taxon>
        <taxon>Nectriaceae</taxon>
        <taxon>Fusarium</taxon>
        <taxon>Fusarium oxysporum species complex</taxon>
    </lineage>
</organism>
<feature type="region of interest" description="Disordered" evidence="1">
    <location>
        <begin position="71"/>
        <end position="90"/>
    </location>
</feature>
<comment type="caution">
    <text evidence="2">The sequence shown here is derived from an EMBL/GenBank/DDBJ whole genome shotgun (WGS) entry which is preliminary data.</text>
</comment>
<name>A0A3L6N2D8_FUSOX</name>
<feature type="region of interest" description="Disordered" evidence="1">
    <location>
        <begin position="543"/>
        <end position="564"/>
    </location>
</feature>
<gene>
    <name evidence="2" type="ORF">BFJ65_g15110</name>
</gene>
<feature type="region of interest" description="Disordered" evidence="1">
    <location>
        <begin position="264"/>
        <end position="288"/>
    </location>
</feature>
<feature type="region of interest" description="Disordered" evidence="1">
    <location>
        <begin position="131"/>
        <end position="154"/>
    </location>
</feature>
<dbReference type="Proteomes" id="UP000270866">
    <property type="component" value="Unassembled WGS sequence"/>
</dbReference>
<feature type="region of interest" description="Disordered" evidence="1">
    <location>
        <begin position="451"/>
        <end position="518"/>
    </location>
</feature>
<accession>A0A3L6N2D8</accession>
<protein>
    <submittedName>
        <fullName evidence="2">Uncharacterized protein</fullName>
    </submittedName>
</protein>